<reference evidence="3" key="1">
    <citation type="submission" date="2022-05" db="EMBL/GenBank/DDBJ databases">
        <title>The Musa troglodytarum L. genome provides insights into the mechanism of non-climacteric behaviour and enrichment of carotenoids.</title>
        <authorList>
            <person name="Wang J."/>
        </authorList>
    </citation>
    <scope>NUCLEOTIDE SEQUENCE</scope>
    <source>
        <tissue evidence="3">Leaf</tissue>
    </source>
</reference>
<feature type="signal peptide" evidence="2">
    <location>
        <begin position="1"/>
        <end position="28"/>
    </location>
</feature>
<keyword evidence="4" id="KW-1185">Reference proteome</keyword>
<name>A0A9E7L0G4_9LILI</name>
<feature type="region of interest" description="Disordered" evidence="1">
    <location>
        <begin position="117"/>
        <end position="141"/>
    </location>
</feature>
<feature type="region of interest" description="Disordered" evidence="1">
    <location>
        <begin position="159"/>
        <end position="181"/>
    </location>
</feature>
<keyword evidence="2" id="KW-0732">Signal</keyword>
<evidence type="ECO:0008006" key="5">
    <source>
        <dbReference type="Google" id="ProtNLM"/>
    </source>
</evidence>
<organism evidence="3 4">
    <name type="scientific">Musa troglodytarum</name>
    <name type="common">fe'i banana</name>
    <dbReference type="NCBI Taxonomy" id="320322"/>
    <lineage>
        <taxon>Eukaryota</taxon>
        <taxon>Viridiplantae</taxon>
        <taxon>Streptophyta</taxon>
        <taxon>Embryophyta</taxon>
        <taxon>Tracheophyta</taxon>
        <taxon>Spermatophyta</taxon>
        <taxon>Magnoliopsida</taxon>
        <taxon>Liliopsida</taxon>
        <taxon>Zingiberales</taxon>
        <taxon>Musaceae</taxon>
        <taxon>Musa</taxon>
    </lineage>
</organism>
<accession>A0A9E7L0G4</accession>
<dbReference type="OrthoDB" id="2016249at2759"/>
<feature type="chain" id="PRO_5038519556" description="Secreted protein" evidence="2">
    <location>
        <begin position="29"/>
        <end position="224"/>
    </location>
</feature>
<evidence type="ECO:0000313" key="3">
    <source>
        <dbReference type="EMBL" id="URE41273.1"/>
    </source>
</evidence>
<evidence type="ECO:0000256" key="2">
    <source>
        <dbReference type="SAM" id="SignalP"/>
    </source>
</evidence>
<sequence>MVWLIHRRPPSRHLRLLRLLSVFAFAATHCVKMVVNRATVQRLHREACVSNRRGRRPDIRPGLLPGTISHPFQHSQPGEKLRGERLVAPRRRRRLYGPYVLRRDRRSVLYELMRLPQHGSHAGREKGGHGPRRRPGDAVPRPLRMAVRCSGIWATRADTGGAERGRRGRDRYQHRHGDCRGRDEPVPRWLLPGRPACAAGGRHRLRRNIRGGCLSGESRKPVDR</sequence>
<feature type="region of interest" description="Disordered" evidence="1">
    <location>
        <begin position="54"/>
        <end position="82"/>
    </location>
</feature>
<proteinExistence type="predicted"/>
<gene>
    <name evidence="3" type="ORF">MUK42_36155</name>
</gene>
<evidence type="ECO:0000313" key="4">
    <source>
        <dbReference type="Proteomes" id="UP001055439"/>
    </source>
</evidence>
<evidence type="ECO:0000256" key="1">
    <source>
        <dbReference type="SAM" id="MobiDB-lite"/>
    </source>
</evidence>
<dbReference type="EMBL" id="CP097510">
    <property type="protein sequence ID" value="URE41273.1"/>
    <property type="molecule type" value="Genomic_DNA"/>
</dbReference>
<protein>
    <recommendedName>
        <fullName evidence="5">Secreted protein</fullName>
    </recommendedName>
</protein>
<dbReference type="AlphaFoldDB" id="A0A9E7L0G4"/>
<dbReference type="Proteomes" id="UP001055439">
    <property type="component" value="Chromosome 8"/>
</dbReference>